<name>A0A6J5N977_9CAUD</name>
<dbReference type="EMBL" id="LR796638">
    <property type="protein sequence ID" value="CAB4156180.1"/>
    <property type="molecule type" value="Genomic_DNA"/>
</dbReference>
<sequence>MAATAFDPDKFLAETGGFDPDKFLADAAEPMTERQKLQAQGRQSVEKRMAAEPEYAEVPIYGPDGAATGATERVMKPRADPIGAGVLSTLPFGEDIGAIGRSMVSGRTMSQEKDIGEGVRQATQEAYPGAYRAGQVGGFLPALALPMGLAGRATGFAGKTALGALEGAGYGGAMGFGEGNTLEERLAAAKSGAIGGGVLGGALGRFAAPAEKAAAPAVPASVQAAERLGVDLPYYAVTDSPALQRATKVSESIPLAGEPVAAARQKAVTQLEDAVDALVPKMTTEQAGERIGTGIKGWMTSGVREKAKAAYDEVAGLFENASATKPLENTRGAVADIMAQRASAKLEGTTPAIDLLMPAVRSGEGLTYDGAKTLYTELRNLRSENMIKGVKDANVDKLYNALKNDVLDIAEEAGGAPARFFLQKADRQYQQMSAMREQLAKIVGKKAEAVSDEQIFNRLFNASKDGGSANNKLVQRAITVMEPEQLKAFQAGILSKLGRDAQGNFSPDRWLGAKGINALSPRAKAMIFKDEPKLVQALNDVTTISERFKNLNKFGNPSGTSQGIFGGLTITSMIHSPIKTLAAIAGANGFTRIMSKPATAQGFADWARRYENFVRFPTEQSGKLAYRAGQQLNRMVAEEAGKTVDVNDYLNKGP</sequence>
<evidence type="ECO:0000313" key="2">
    <source>
        <dbReference type="EMBL" id="CAB4195379.1"/>
    </source>
</evidence>
<accession>A0A6J5N977</accession>
<proteinExistence type="predicted"/>
<reference evidence="1" key="1">
    <citation type="submission" date="2020-04" db="EMBL/GenBank/DDBJ databases">
        <authorList>
            <person name="Chiriac C."/>
            <person name="Salcher M."/>
            <person name="Ghai R."/>
            <person name="Kavagutti S V."/>
        </authorList>
    </citation>
    <scope>NUCLEOTIDE SEQUENCE</scope>
</reference>
<evidence type="ECO:0000313" key="3">
    <source>
        <dbReference type="EMBL" id="CAB4210805.1"/>
    </source>
</evidence>
<protein>
    <submittedName>
        <fullName evidence="1">Uncharacterized protein</fullName>
    </submittedName>
</protein>
<dbReference type="EMBL" id="LR797366">
    <property type="protein sequence ID" value="CAB4210805.1"/>
    <property type="molecule type" value="Genomic_DNA"/>
</dbReference>
<dbReference type="EMBL" id="LR797248">
    <property type="protein sequence ID" value="CAB4195379.1"/>
    <property type="molecule type" value="Genomic_DNA"/>
</dbReference>
<gene>
    <name evidence="2" type="ORF">UFOVP1303_10</name>
    <name evidence="3" type="ORF">UFOVP1417_44</name>
    <name evidence="4" type="ORF">UFOVP1517_67</name>
    <name evidence="1" type="ORF">UFOVP664_43</name>
</gene>
<evidence type="ECO:0000313" key="4">
    <source>
        <dbReference type="EMBL" id="CAB5226910.1"/>
    </source>
</evidence>
<dbReference type="EMBL" id="LR798366">
    <property type="protein sequence ID" value="CAB5226910.1"/>
    <property type="molecule type" value="Genomic_DNA"/>
</dbReference>
<organism evidence="1">
    <name type="scientific">uncultured Caudovirales phage</name>
    <dbReference type="NCBI Taxonomy" id="2100421"/>
    <lineage>
        <taxon>Viruses</taxon>
        <taxon>Duplodnaviria</taxon>
        <taxon>Heunggongvirae</taxon>
        <taxon>Uroviricota</taxon>
        <taxon>Caudoviricetes</taxon>
        <taxon>Peduoviridae</taxon>
        <taxon>Maltschvirus</taxon>
        <taxon>Maltschvirus maltsch</taxon>
    </lineage>
</organism>
<evidence type="ECO:0000313" key="1">
    <source>
        <dbReference type="EMBL" id="CAB4156180.1"/>
    </source>
</evidence>